<name>A0A9P6JJL7_9AGAR</name>
<dbReference type="EMBL" id="MU157929">
    <property type="protein sequence ID" value="KAF9522964.1"/>
    <property type="molecule type" value="Genomic_DNA"/>
</dbReference>
<organism evidence="3 4">
    <name type="scientific">Crepidotus variabilis</name>
    <dbReference type="NCBI Taxonomy" id="179855"/>
    <lineage>
        <taxon>Eukaryota</taxon>
        <taxon>Fungi</taxon>
        <taxon>Dikarya</taxon>
        <taxon>Basidiomycota</taxon>
        <taxon>Agaricomycotina</taxon>
        <taxon>Agaricomycetes</taxon>
        <taxon>Agaricomycetidae</taxon>
        <taxon>Agaricales</taxon>
        <taxon>Agaricineae</taxon>
        <taxon>Crepidotaceae</taxon>
        <taxon>Crepidotus</taxon>
    </lineage>
</organism>
<accession>A0A9P6JJL7</accession>
<feature type="domain" description="DUF1996" evidence="2">
    <location>
        <begin position="33"/>
        <end position="296"/>
    </location>
</feature>
<dbReference type="InterPro" id="IPR018535">
    <property type="entry name" value="DUF1996"/>
</dbReference>
<evidence type="ECO:0000259" key="2">
    <source>
        <dbReference type="Pfam" id="PF09362"/>
    </source>
</evidence>
<keyword evidence="4" id="KW-1185">Reference proteome</keyword>
<sequence length="384" mass="42517">MIVLSFLAVGLALPFVRATIRFGCAQLVTERFDPLVTPGQVSPHVHQIIGGNAFNLTMKQDADLPNISTCTTCRFKEDKSNYWTAVLYFKHPNGSFLRVPQIPNHYVGGTRGGMTVYYIPGYPPYQKVTAFPKGFRMISGNPMLRNKPESYVDSVESWALSFRCWEDDEWLGASNRYAPGVGQYDTVHLPNKTCGGGIRQNVFFPTCWDGKNLDTPDHHSHMAYVEGKADPSIGLFFQRGDCPASHPIKMPTILFETWWDTRPFNDMWPEDGSQPFVLSMGDPTGYGLHGDYVFGWEGDSLQRAMDHCLDDFGTPELCKELTVLSDEEINQCAQPPQVNEQVDGENLTALPGCNPVQYGPGSATMVKGCTAISTISLPTATPAP</sequence>
<dbReference type="PANTHER" id="PTHR43662:SF3">
    <property type="entry name" value="DOMAIN PROTEIN, PUTATIVE (AFU_ORTHOLOGUE AFUA_6G11970)-RELATED"/>
    <property type="match status" value="1"/>
</dbReference>
<evidence type="ECO:0000313" key="3">
    <source>
        <dbReference type="EMBL" id="KAF9522964.1"/>
    </source>
</evidence>
<feature type="signal peptide" evidence="1">
    <location>
        <begin position="1"/>
        <end position="18"/>
    </location>
</feature>
<feature type="chain" id="PRO_5040217074" description="DUF1996 domain-containing protein" evidence="1">
    <location>
        <begin position="19"/>
        <end position="384"/>
    </location>
</feature>
<dbReference type="Pfam" id="PF09362">
    <property type="entry name" value="DUF1996"/>
    <property type="match status" value="1"/>
</dbReference>
<dbReference type="AlphaFoldDB" id="A0A9P6JJL7"/>
<proteinExistence type="predicted"/>
<protein>
    <recommendedName>
        <fullName evidence="2">DUF1996 domain-containing protein</fullName>
    </recommendedName>
</protein>
<keyword evidence="1" id="KW-0732">Signal</keyword>
<dbReference type="OrthoDB" id="74764at2759"/>
<dbReference type="PANTHER" id="PTHR43662">
    <property type="match status" value="1"/>
</dbReference>
<comment type="caution">
    <text evidence="3">The sequence shown here is derived from an EMBL/GenBank/DDBJ whole genome shotgun (WGS) entry which is preliminary data.</text>
</comment>
<reference evidence="3" key="1">
    <citation type="submission" date="2020-11" db="EMBL/GenBank/DDBJ databases">
        <authorList>
            <consortium name="DOE Joint Genome Institute"/>
            <person name="Ahrendt S."/>
            <person name="Riley R."/>
            <person name="Andreopoulos W."/>
            <person name="Labutti K."/>
            <person name="Pangilinan J."/>
            <person name="Ruiz-Duenas F.J."/>
            <person name="Barrasa J.M."/>
            <person name="Sanchez-Garcia M."/>
            <person name="Camarero S."/>
            <person name="Miyauchi S."/>
            <person name="Serrano A."/>
            <person name="Linde D."/>
            <person name="Babiker R."/>
            <person name="Drula E."/>
            <person name="Ayuso-Fernandez I."/>
            <person name="Pacheco R."/>
            <person name="Padilla G."/>
            <person name="Ferreira P."/>
            <person name="Barriuso J."/>
            <person name="Kellner H."/>
            <person name="Castanera R."/>
            <person name="Alfaro M."/>
            <person name="Ramirez L."/>
            <person name="Pisabarro A.G."/>
            <person name="Kuo A."/>
            <person name="Tritt A."/>
            <person name="Lipzen A."/>
            <person name="He G."/>
            <person name="Yan M."/>
            <person name="Ng V."/>
            <person name="Cullen D."/>
            <person name="Martin F."/>
            <person name="Rosso M.-N."/>
            <person name="Henrissat B."/>
            <person name="Hibbett D."/>
            <person name="Martinez A.T."/>
            <person name="Grigoriev I.V."/>
        </authorList>
    </citation>
    <scope>NUCLEOTIDE SEQUENCE</scope>
    <source>
        <strain evidence="3">CBS 506.95</strain>
    </source>
</reference>
<gene>
    <name evidence="3" type="ORF">CPB83DRAFT_822189</name>
</gene>
<evidence type="ECO:0000313" key="4">
    <source>
        <dbReference type="Proteomes" id="UP000807306"/>
    </source>
</evidence>
<dbReference type="Proteomes" id="UP000807306">
    <property type="component" value="Unassembled WGS sequence"/>
</dbReference>
<evidence type="ECO:0000256" key="1">
    <source>
        <dbReference type="SAM" id="SignalP"/>
    </source>
</evidence>